<proteinExistence type="predicted"/>
<feature type="domain" description="HTH cro/C1-type" evidence="1">
    <location>
        <begin position="11"/>
        <end position="65"/>
    </location>
</feature>
<reference evidence="2 3" key="1">
    <citation type="submission" date="2018-10" db="EMBL/GenBank/DDBJ databases">
        <title>Rhodobacter sp . BO-81.</title>
        <authorList>
            <person name="Im W.T."/>
        </authorList>
    </citation>
    <scope>NUCLEOTIDE SEQUENCE [LARGE SCALE GENOMIC DNA]</scope>
    <source>
        <strain evidence="2 3">BO-81</strain>
    </source>
</reference>
<dbReference type="Proteomes" id="UP000279673">
    <property type="component" value="Unassembled WGS sequence"/>
</dbReference>
<dbReference type="EMBL" id="RCHI01000007">
    <property type="protein sequence ID" value="RLL65046.1"/>
    <property type="molecule type" value="Genomic_DNA"/>
</dbReference>
<sequence>MARSALTGTRIRERRTALHVKQADLARGVGISAAYLNLIEHNRRRVGDDLLETLARALGVEPVALSEGAEAVLFDGLREAAAGAEKAGPELERIEEFVGRFPGWAAVLADRQARVGALERVVEGYAERMAQDPFLLDNLHEVLSAVTSLRSTAAILAETEDIEPEWRSRFLRTMAEESLRLSGTAESLVGYLDEMETAETGLAAPLEQLETWLAGRDWHLAELETGAPPAPEALIEGVPELASAAARELALAHVARAAAEARALPLAAFSDALVELGPEPGLLAARFGVPVGMVFRRLATLPPGLPGRVPAGLVACDGSGTLTLRRPVPGFAPPRFGAACPLWPLYEALARPSQPVRAVIDVAGRLPARFLAYAWCAQHPVGGFDGPVLREAMMLLLPAPPGREGTERAVGSSCRICPRAGCPGRREPSILPER</sequence>
<gene>
    <name evidence="2" type="ORF">DYS74_09460</name>
</gene>
<evidence type="ECO:0000259" key="1">
    <source>
        <dbReference type="PROSITE" id="PS50943"/>
    </source>
</evidence>
<dbReference type="CDD" id="cd00093">
    <property type="entry name" value="HTH_XRE"/>
    <property type="match status" value="1"/>
</dbReference>
<dbReference type="SMART" id="SM00530">
    <property type="entry name" value="HTH_XRE"/>
    <property type="match status" value="1"/>
</dbReference>
<dbReference type="Gene3D" id="1.10.260.40">
    <property type="entry name" value="lambda repressor-like DNA-binding domains"/>
    <property type="match status" value="1"/>
</dbReference>
<dbReference type="Pfam" id="PF01381">
    <property type="entry name" value="HTH_3"/>
    <property type="match status" value="1"/>
</dbReference>
<keyword evidence="3" id="KW-1185">Reference proteome</keyword>
<dbReference type="InterPro" id="IPR018653">
    <property type="entry name" value="ScfR_C"/>
</dbReference>
<dbReference type="RefSeq" id="WP_121533184.1">
    <property type="nucleotide sequence ID" value="NZ_RCHI01000007.1"/>
</dbReference>
<dbReference type="GO" id="GO:0003677">
    <property type="term" value="F:DNA binding"/>
    <property type="evidence" value="ECO:0007669"/>
    <property type="project" value="InterPro"/>
</dbReference>
<dbReference type="PROSITE" id="PS50943">
    <property type="entry name" value="HTH_CROC1"/>
    <property type="match status" value="1"/>
</dbReference>
<dbReference type="InterPro" id="IPR001387">
    <property type="entry name" value="Cro/C1-type_HTH"/>
</dbReference>
<evidence type="ECO:0000313" key="2">
    <source>
        <dbReference type="EMBL" id="RLL65046.1"/>
    </source>
</evidence>
<comment type="caution">
    <text evidence="2">The sequence shown here is derived from an EMBL/GenBank/DDBJ whole genome shotgun (WGS) entry which is preliminary data.</text>
</comment>
<evidence type="ECO:0000313" key="3">
    <source>
        <dbReference type="Proteomes" id="UP000279673"/>
    </source>
</evidence>
<dbReference type="Pfam" id="PF09856">
    <property type="entry name" value="ScfRs"/>
    <property type="match status" value="1"/>
</dbReference>
<dbReference type="AlphaFoldDB" id="A0A421BQ40"/>
<dbReference type="InterPro" id="IPR010982">
    <property type="entry name" value="Lambda_DNA-bd_dom_sf"/>
</dbReference>
<name>A0A421BQ40_9RHOB</name>
<accession>A0A421BQ40</accession>
<protein>
    <submittedName>
        <fullName evidence="2">Helix-turn-helix domain-containing protein</fullName>
    </submittedName>
</protein>
<organism evidence="2 3">
    <name type="scientific">Paenirhodobacter hankyongi</name>
    <dbReference type="NCBI Taxonomy" id="2294033"/>
    <lineage>
        <taxon>Bacteria</taxon>
        <taxon>Pseudomonadati</taxon>
        <taxon>Pseudomonadota</taxon>
        <taxon>Alphaproteobacteria</taxon>
        <taxon>Rhodobacterales</taxon>
        <taxon>Rhodobacter group</taxon>
        <taxon>Paenirhodobacter</taxon>
    </lineage>
</organism>
<dbReference type="SUPFAM" id="SSF47413">
    <property type="entry name" value="lambda repressor-like DNA-binding domains"/>
    <property type="match status" value="1"/>
</dbReference>